<gene>
    <name evidence="1" type="ORF">GUK36_31740</name>
</gene>
<evidence type="ECO:0000313" key="1">
    <source>
        <dbReference type="EMBL" id="NEK53967.1"/>
    </source>
</evidence>
<dbReference type="InterPro" id="IPR010385">
    <property type="entry name" value="DUF982"/>
</dbReference>
<proteinExistence type="predicted"/>
<dbReference type="EMBL" id="WXXP01000018">
    <property type="protein sequence ID" value="NEK53967.1"/>
    <property type="molecule type" value="Genomic_DNA"/>
</dbReference>
<dbReference type="Gene3D" id="6.10.250.730">
    <property type="match status" value="1"/>
</dbReference>
<dbReference type="RefSeq" id="WP_018246484.1">
    <property type="nucleotide sequence ID" value="NZ_CP121637.1"/>
</dbReference>
<accession>A0A444IF78</accession>
<dbReference type="GeneID" id="61427729"/>
<dbReference type="Proteomes" id="UP000471409">
    <property type="component" value="Unassembled WGS sequence"/>
</dbReference>
<organism evidence="1 2">
    <name type="scientific">Rhizobium leguminosarum</name>
    <dbReference type="NCBI Taxonomy" id="384"/>
    <lineage>
        <taxon>Bacteria</taxon>
        <taxon>Pseudomonadati</taxon>
        <taxon>Pseudomonadota</taxon>
        <taxon>Alphaproteobacteria</taxon>
        <taxon>Hyphomicrobiales</taxon>
        <taxon>Rhizobiaceae</taxon>
        <taxon>Rhizobium/Agrobacterium group</taxon>
        <taxon>Rhizobium</taxon>
    </lineage>
</organism>
<dbReference type="AlphaFoldDB" id="A0A444IF78"/>
<reference evidence="1 2" key="1">
    <citation type="submission" date="2020-01" db="EMBL/GenBank/DDBJ databases">
        <title>Rhizobium genotypes associated with high levels of biological nitrogen fixation by grain legumes in a temperate-maritime cropping system.</title>
        <authorList>
            <person name="Maluk M."/>
            <person name="Francesc Ferrando Molina F."/>
            <person name="Lopez Del Egido L."/>
            <person name="Lafos M."/>
            <person name="Langarica-Fuentes A."/>
            <person name="Gebre Yohannes G."/>
            <person name="Young M.W."/>
            <person name="Martin P."/>
            <person name="Gantlett R."/>
            <person name="Kenicer G."/>
            <person name="Hawes C."/>
            <person name="Begg G.S."/>
            <person name="Quilliam R.S."/>
            <person name="Squire G.R."/>
            <person name="Poole P.S."/>
            <person name="Young P.W."/>
            <person name="Iannetta P.M."/>
            <person name="James E.K."/>
        </authorList>
    </citation>
    <scope>NUCLEOTIDE SEQUENCE [LARGE SCALE GENOMIC DNA]</scope>
    <source>
        <strain evidence="1 2">JHI944</strain>
    </source>
</reference>
<evidence type="ECO:0000313" key="2">
    <source>
        <dbReference type="Proteomes" id="UP000471409"/>
    </source>
</evidence>
<sequence>MAPQKQIVRTWSEPVFVQVGMSVPQTIGGASEALDFLANRWKGSRRKHAFAREICAAAVSGHVSQETARQAFIQAADEAKMSTCAPRGRS</sequence>
<dbReference type="Pfam" id="PF06169">
    <property type="entry name" value="DUF982"/>
    <property type="match status" value="1"/>
</dbReference>
<protein>
    <submittedName>
        <fullName evidence="1">DUF982 domain-containing protein</fullName>
    </submittedName>
</protein>
<name>A0A444IF78_RHILE</name>
<comment type="caution">
    <text evidence="1">The sequence shown here is derived from an EMBL/GenBank/DDBJ whole genome shotgun (WGS) entry which is preliminary data.</text>
</comment>